<reference evidence="2 3" key="1">
    <citation type="submission" date="2020-06" db="EMBL/GenBank/DDBJ databases">
        <title>WGS assembly of Ceratodon purpureus strain R40.</title>
        <authorList>
            <person name="Carey S.B."/>
            <person name="Jenkins J."/>
            <person name="Shu S."/>
            <person name="Lovell J.T."/>
            <person name="Sreedasyam A."/>
            <person name="Maumus F."/>
            <person name="Tiley G.P."/>
            <person name="Fernandez-Pozo N."/>
            <person name="Barry K."/>
            <person name="Chen C."/>
            <person name="Wang M."/>
            <person name="Lipzen A."/>
            <person name="Daum C."/>
            <person name="Saski C.A."/>
            <person name="Payton A.C."/>
            <person name="Mcbreen J.C."/>
            <person name="Conrad R.E."/>
            <person name="Kollar L.M."/>
            <person name="Olsson S."/>
            <person name="Huttunen S."/>
            <person name="Landis J.B."/>
            <person name="Wickett N.J."/>
            <person name="Johnson M.G."/>
            <person name="Rensing S.A."/>
            <person name="Grimwood J."/>
            <person name="Schmutz J."/>
            <person name="Mcdaniel S.F."/>
        </authorList>
    </citation>
    <scope>NUCLEOTIDE SEQUENCE [LARGE SCALE GENOMIC DNA]</scope>
    <source>
        <strain evidence="2 3">R40</strain>
    </source>
</reference>
<feature type="region of interest" description="Disordered" evidence="1">
    <location>
        <begin position="35"/>
        <end position="63"/>
    </location>
</feature>
<dbReference type="Proteomes" id="UP000822688">
    <property type="component" value="Chromosome 11"/>
</dbReference>
<keyword evidence="3" id="KW-1185">Reference proteome</keyword>
<proteinExistence type="predicted"/>
<accession>A0A8T0GE73</accession>
<gene>
    <name evidence="2" type="ORF">KC19_11G120100</name>
</gene>
<evidence type="ECO:0000313" key="3">
    <source>
        <dbReference type="Proteomes" id="UP000822688"/>
    </source>
</evidence>
<evidence type="ECO:0000256" key="1">
    <source>
        <dbReference type="SAM" id="MobiDB-lite"/>
    </source>
</evidence>
<dbReference type="AlphaFoldDB" id="A0A8T0GE73"/>
<evidence type="ECO:0000313" key="2">
    <source>
        <dbReference type="EMBL" id="KAG0557323.1"/>
    </source>
</evidence>
<organism evidence="2 3">
    <name type="scientific">Ceratodon purpureus</name>
    <name type="common">Fire moss</name>
    <name type="synonym">Dicranum purpureum</name>
    <dbReference type="NCBI Taxonomy" id="3225"/>
    <lineage>
        <taxon>Eukaryota</taxon>
        <taxon>Viridiplantae</taxon>
        <taxon>Streptophyta</taxon>
        <taxon>Embryophyta</taxon>
        <taxon>Bryophyta</taxon>
        <taxon>Bryophytina</taxon>
        <taxon>Bryopsida</taxon>
        <taxon>Dicranidae</taxon>
        <taxon>Pseudoditrichales</taxon>
        <taxon>Ditrichaceae</taxon>
        <taxon>Ceratodon</taxon>
    </lineage>
</organism>
<comment type="caution">
    <text evidence="2">The sequence shown here is derived from an EMBL/GenBank/DDBJ whole genome shotgun (WGS) entry which is preliminary data.</text>
</comment>
<protein>
    <submittedName>
        <fullName evidence="2">Uncharacterized protein</fullName>
    </submittedName>
</protein>
<dbReference type="EMBL" id="CM026432">
    <property type="protein sequence ID" value="KAG0557323.1"/>
    <property type="molecule type" value="Genomic_DNA"/>
</dbReference>
<name>A0A8T0GE73_CERPU</name>
<sequence>MVQAWINLSKHNQSTGNTTTGSTYQATCGPPFRHQLSSPATIRPTSASEKNSSTYQTHTTCPKSTTHAHQQHVIATRQQLSVLLIWDKGQIINTCLALFTK</sequence>